<feature type="binding site" evidence="14">
    <location>
        <begin position="115"/>
        <end position="121"/>
    </location>
    <ligand>
        <name>ATP</name>
        <dbReference type="ChEBI" id="CHEBI:30616"/>
    </ligand>
</feature>
<dbReference type="InterPro" id="IPR050061">
    <property type="entry name" value="MurCDEF_pg_biosynth"/>
</dbReference>
<evidence type="ECO:0000313" key="19">
    <source>
        <dbReference type="Proteomes" id="UP000614200"/>
    </source>
</evidence>
<evidence type="ECO:0000256" key="12">
    <source>
        <dbReference type="ARBA" id="ARBA00023316"/>
    </source>
</evidence>
<dbReference type="InterPro" id="IPR036565">
    <property type="entry name" value="Mur-like_cat_sf"/>
</dbReference>
<evidence type="ECO:0000256" key="7">
    <source>
        <dbReference type="ARBA" id="ARBA00022741"/>
    </source>
</evidence>
<comment type="subcellular location">
    <subcellularLocation>
        <location evidence="1 14">Cytoplasm</location>
    </subcellularLocation>
</comment>
<dbReference type="Pfam" id="PF01225">
    <property type="entry name" value="Mur_ligase"/>
    <property type="match status" value="1"/>
</dbReference>
<dbReference type="EC" id="6.3.2.8" evidence="3 14"/>
<comment type="caution">
    <text evidence="18">The sequence shown here is derived from an EMBL/GenBank/DDBJ whole genome shotgun (WGS) entry which is preliminary data.</text>
</comment>
<evidence type="ECO:0000259" key="16">
    <source>
        <dbReference type="Pfam" id="PF02875"/>
    </source>
</evidence>
<evidence type="ECO:0000256" key="6">
    <source>
        <dbReference type="ARBA" id="ARBA00022618"/>
    </source>
</evidence>
<dbReference type="HAMAP" id="MF_00046">
    <property type="entry name" value="MurC"/>
    <property type="match status" value="1"/>
</dbReference>
<keyword evidence="7 14" id="KW-0547">Nucleotide-binding</keyword>
<dbReference type="InterPro" id="IPR013221">
    <property type="entry name" value="Mur_ligase_cen"/>
</dbReference>
<dbReference type="InterPro" id="IPR005758">
    <property type="entry name" value="UDP-N-AcMur_Ala_ligase_MurC"/>
</dbReference>
<evidence type="ECO:0000256" key="10">
    <source>
        <dbReference type="ARBA" id="ARBA00022984"/>
    </source>
</evidence>
<feature type="domain" description="Mur ligase N-terminal catalytic" evidence="15">
    <location>
        <begin position="9"/>
        <end position="107"/>
    </location>
</feature>
<dbReference type="PANTHER" id="PTHR43445:SF3">
    <property type="entry name" value="UDP-N-ACETYLMURAMATE--L-ALANINE LIGASE"/>
    <property type="match status" value="1"/>
</dbReference>
<dbReference type="Gene3D" id="3.90.190.20">
    <property type="entry name" value="Mur ligase, C-terminal domain"/>
    <property type="match status" value="1"/>
</dbReference>
<evidence type="ECO:0000256" key="14">
    <source>
        <dbReference type="HAMAP-Rule" id="MF_00046"/>
    </source>
</evidence>
<dbReference type="PANTHER" id="PTHR43445">
    <property type="entry name" value="UDP-N-ACETYLMURAMATE--L-ALANINE LIGASE-RELATED"/>
    <property type="match status" value="1"/>
</dbReference>
<evidence type="ECO:0000256" key="11">
    <source>
        <dbReference type="ARBA" id="ARBA00023306"/>
    </source>
</evidence>
<dbReference type="Proteomes" id="UP000614200">
    <property type="component" value="Unassembled WGS sequence"/>
</dbReference>
<comment type="function">
    <text evidence="14">Cell wall formation.</text>
</comment>
<keyword evidence="4 14" id="KW-0963">Cytoplasm</keyword>
<keyword evidence="6 14" id="KW-0132">Cell division</keyword>
<protein>
    <recommendedName>
        <fullName evidence="3 14">UDP-N-acetylmuramate--L-alanine ligase</fullName>
        <ecNumber evidence="3 14">6.3.2.8</ecNumber>
    </recommendedName>
    <alternativeName>
        <fullName evidence="14">UDP-N-acetylmuramoyl-L-alanine synthetase</fullName>
    </alternativeName>
</protein>
<accession>A0ABS0A0G4</accession>
<dbReference type="SUPFAM" id="SSF53623">
    <property type="entry name" value="MurD-like peptide ligases, catalytic domain"/>
    <property type="match status" value="1"/>
</dbReference>
<evidence type="ECO:0000256" key="2">
    <source>
        <dbReference type="ARBA" id="ARBA00004752"/>
    </source>
</evidence>
<dbReference type="SUPFAM" id="SSF53244">
    <property type="entry name" value="MurD-like peptide ligases, peptide-binding domain"/>
    <property type="match status" value="1"/>
</dbReference>
<dbReference type="InterPro" id="IPR004101">
    <property type="entry name" value="Mur_ligase_C"/>
</dbReference>
<keyword evidence="19" id="KW-1185">Reference proteome</keyword>
<organism evidence="18 19">
    <name type="scientific">Fusibacter ferrireducens</name>
    <dbReference type="NCBI Taxonomy" id="2785058"/>
    <lineage>
        <taxon>Bacteria</taxon>
        <taxon>Bacillati</taxon>
        <taxon>Bacillota</taxon>
        <taxon>Clostridia</taxon>
        <taxon>Eubacteriales</taxon>
        <taxon>Eubacteriales Family XII. Incertae Sedis</taxon>
        <taxon>Fusibacter</taxon>
    </lineage>
</organism>
<evidence type="ECO:0000256" key="8">
    <source>
        <dbReference type="ARBA" id="ARBA00022840"/>
    </source>
</evidence>
<comment type="pathway">
    <text evidence="2 14">Cell wall biogenesis; peptidoglycan biosynthesis.</text>
</comment>
<reference evidence="18 19" key="1">
    <citation type="submission" date="2020-11" db="EMBL/GenBank/DDBJ databases">
        <title>Fusibacter basophilias sp. nov.</title>
        <authorList>
            <person name="Qiu D."/>
        </authorList>
    </citation>
    <scope>NUCLEOTIDE SEQUENCE [LARGE SCALE GENOMIC DNA]</scope>
    <source>
        <strain evidence="18 19">Q10-2</strain>
    </source>
</reference>
<dbReference type="GO" id="GO:0008763">
    <property type="term" value="F:UDP-N-acetylmuramate-L-alanine ligase activity"/>
    <property type="evidence" value="ECO:0007669"/>
    <property type="project" value="UniProtKB-EC"/>
</dbReference>
<dbReference type="InterPro" id="IPR000713">
    <property type="entry name" value="Mur_ligase_N"/>
</dbReference>
<gene>
    <name evidence="14 18" type="primary">murC</name>
    <name evidence="18" type="ORF">ISU02_21305</name>
</gene>
<evidence type="ECO:0000256" key="13">
    <source>
        <dbReference type="ARBA" id="ARBA00047833"/>
    </source>
</evidence>
<keyword evidence="9 14" id="KW-0133">Cell shape</keyword>
<keyword evidence="12 14" id="KW-0961">Cell wall biogenesis/degradation</keyword>
<dbReference type="SUPFAM" id="SSF51984">
    <property type="entry name" value="MurCD N-terminal domain"/>
    <property type="match status" value="1"/>
</dbReference>
<dbReference type="Pfam" id="PF08245">
    <property type="entry name" value="Mur_ligase_M"/>
    <property type="match status" value="1"/>
</dbReference>
<dbReference type="InterPro" id="IPR036615">
    <property type="entry name" value="Mur_ligase_C_dom_sf"/>
</dbReference>
<evidence type="ECO:0000259" key="15">
    <source>
        <dbReference type="Pfam" id="PF01225"/>
    </source>
</evidence>
<dbReference type="Pfam" id="PF02875">
    <property type="entry name" value="Mur_ligase_C"/>
    <property type="match status" value="1"/>
</dbReference>
<keyword evidence="11 14" id="KW-0131">Cell cycle</keyword>
<name>A0ABS0A0G4_9FIRM</name>
<feature type="domain" description="Mur ligase central" evidence="17">
    <location>
        <begin position="113"/>
        <end position="293"/>
    </location>
</feature>
<keyword evidence="8 14" id="KW-0067">ATP-binding</keyword>
<evidence type="ECO:0000259" key="17">
    <source>
        <dbReference type="Pfam" id="PF08245"/>
    </source>
</evidence>
<comment type="similarity">
    <text evidence="14">Belongs to the MurCDEF family.</text>
</comment>
<evidence type="ECO:0000256" key="5">
    <source>
        <dbReference type="ARBA" id="ARBA00022598"/>
    </source>
</evidence>
<evidence type="ECO:0000256" key="3">
    <source>
        <dbReference type="ARBA" id="ARBA00012211"/>
    </source>
</evidence>
<evidence type="ECO:0000256" key="9">
    <source>
        <dbReference type="ARBA" id="ARBA00022960"/>
    </source>
</evidence>
<dbReference type="RefSeq" id="WP_194703878.1">
    <property type="nucleotide sequence ID" value="NZ_JADKNH010000018.1"/>
</dbReference>
<keyword evidence="5 14" id="KW-0436">Ligase</keyword>
<proteinExistence type="inferred from homology"/>
<dbReference type="NCBIfam" id="TIGR01082">
    <property type="entry name" value="murC"/>
    <property type="match status" value="1"/>
</dbReference>
<evidence type="ECO:0000256" key="4">
    <source>
        <dbReference type="ARBA" id="ARBA00022490"/>
    </source>
</evidence>
<dbReference type="EMBL" id="JADKNH010000018">
    <property type="protein sequence ID" value="MBF4695640.1"/>
    <property type="molecule type" value="Genomic_DNA"/>
</dbReference>
<sequence length="460" mass="51095">MIDMSTIQTVHLIGIGGVSVSAIAEILHTNGYEISGSDMSSSPITEALQNKGLKIYIGHSADHIKNIDLVVYTSAVTEENPELSEAIAKGIPCLSRAEMLGQIMCAYQDSIAISGTHGKTTTTSMITRLLNDSTFDPTALVGGFFSDIESNVRIGKSELFITEACEYKESFLSFFPKIGIILNIDEDHLDYYRDLEHIISAFAKFADNIHEDGVLVLNGDDYNSKKIKAYYQGRLTTFGINSDCDFSAKNIVYNHLGFPTFDVYYKDQKKTQISLSIPGQHNVYNALAAIAAVSEFIKDYDLIQSRLNSFKNAKRRFEQIGSVNDISIIDEYAHHPSEIKATLQAARRIESLNKLYCIFQPHTYSRTKELLHEFAGSFKSADEVILTNIYAAREVDKGEIHSKDLLKALLAEGINALFFETFDEVVAYLAANCHPHDFVMTIGAGDVNKIGYALNDILKK</sequence>
<comment type="catalytic activity">
    <reaction evidence="13 14">
        <text>UDP-N-acetyl-alpha-D-muramate + L-alanine + ATP = UDP-N-acetyl-alpha-D-muramoyl-L-alanine + ADP + phosphate + H(+)</text>
        <dbReference type="Rhea" id="RHEA:23372"/>
        <dbReference type="ChEBI" id="CHEBI:15378"/>
        <dbReference type="ChEBI" id="CHEBI:30616"/>
        <dbReference type="ChEBI" id="CHEBI:43474"/>
        <dbReference type="ChEBI" id="CHEBI:57972"/>
        <dbReference type="ChEBI" id="CHEBI:70757"/>
        <dbReference type="ChEBI" id="CHEBI:83898"/>
        <dbReference type="ChEBI" id="CHEBI:456216"/>
        <dbReference type="EC" id="6.3.2.8"/>
    </reaction>
</comment>
<dbReference type="Gene3D" id="3.40.1190.10">
    <property type="entry name" value="Mur-like, catalytic domain"/>
    <property type="match status" value="1"/>
</dbReference>
<evidence type="ECO:0000313" key="18">
    <source>
        <dbReference type="EMBL" id="MBF4695640.1"/>
    </source>
</evidence>
<evidence type="ECO:0000256" key="1">
    <source>
        <dbReference type="ARBA" id="ARBA00004496"/>
    </source>
</evidence>
<dbReference type="Gene3D" id="3.40.50.720">
    <property type="entry name" value="NAD(P)-binding Rossmann-like Domain"/>
    <property type="match status" value="1"/>
</dbReference>
<keyword evidence="10 14" id="KW-0573">Peptidoglycan synthesis</keyword>
<feature type="domain" description="Mur ligase C-terminal" evidence="16">
    <location>
        <begin position="315"/>
        <end position="445"/>
    </location>
</feature>